<gene>
    <name evidence="2" type="ORF">D7X12_18145</name>
</gene>
<keyword evidence="3" id="KW-1185">Reference proteome</keyword>
<organism evidence="2 3">
    <name type="scientific">Corallococcus sicarius</name>
    <dbReference type="NCBI Taxonomy" id="2316726"/>
    <lineage>
        <taxon>Bacteria</taxon>
        <taxon>Pseudomonadati</taxon>
        <taxon>Myxococcota</taxon>
        <taxon>Myxococcia</taxon>
        <taxon>Myxococcales</taxon>
        <taxon>Cystobacterineae</taxon>
        <taxon>Myxococcaceae</taxon>
        <taxon>Corallococcus</taxon>
    </lineage>
</organism>
<accession>A0A3A8NPV3</accession>
<evidence type="ECO:0000259" key="1">
    <source>
        <dbReference type="Pfam" id="PF19631"/>
    </source>
</evidence>
<feature type="domain" description="Trypsin-co-occurring" evidence="1">
    <location>
        <begin position="3"/>
        <end position="80"/>
    </location>
</feature>
<comment type="caution">
    <text evidence="2">The sequence shown here is derived from an EMBL/GenBank/DDBJ whole genome shotgun (WGS) entry which is preliminary data.</text>
</comment>
<protein>
    <recommendedName>
        <fullName evidence="1">Trypsin-co-occurring domain-containing protein</fullName>
    </recommendedName>
</protein>
<evidence type="ECO:0000313" key="2">
    <source>
        <dbReference type="EMBL" id="RKH41454.1"/>
    </source>
</evidence>
<dbReference type="Pfam" id="PF19631">
    <property type="entry name" value="Trypco2"/>
    <property type="match status" value="1"/>
</dbReference>
<dbReference type="InterPro" id="IPR045608">
    <property type="entry name" value="Trypco2"/>
</dbReference>
<proteinExistence type="predicted"/>
<sequence>MGIPLAQMIQDLRQELEKSQRASDDERLRFKVEGVELELQVAVSRESQDEGGIKFYVLSLGSKYRQEHKDVHSFKFKLLPVSGPERDHVYVNDKEKVRPR</sequence>
<name>A0A3A8NPV3_9BACT</name>
<evidence type="ECO:0000313" key="3">
    <source>
        <dbReference type="Proteomes" id="UP000273405"/>
    </source>
</evidence>
<reference evidence="3" key="1">
    <citation type="submission" date="2018-09" db="EMBL/GenBank/DDBJ databases">
        <authorList>
            <person name="Livingstone P.G."/>
            <person name="Whitworth D.E."/>
        </authorList>
    </citation>
    <scope>NUCLEOTIDE SEQUENCE [LARGE SCALE GENOMIC DNA]</scope>
    <source>
        <strain evidence="3">CA040B</strain>
    </source>
</reference>
<dbReference type="AlphaFoldDB" id="A0A3A8NPV3"/>
<dbReference type="Proteomes" id="UP000273405">
    <property type="component" value="Unassembled WGS sequence"/>
</dbReference>
<dbReference type="EMBL" id="RAWG01000106">
    <property type="protein sequence ID" value="RKH41454.1"/>
    <property type="molecule type" value="Genomic_DNA"/>
</dbReference>